<dbReference type="GO" id="GO:0018818">
    <property type="term" value="F:acetylene hydratase activity"/>
    <property type="evidence" value="ECO:0007669"/>
    <property type="project" value="InterPro"/>
</dbReference>
<dbReference type="GO" id="GO:0046872">
    <property type="term" value="F:metal ion binding"/>
    <property type="evidence" value="ECO:0007669"/>
    <property type="project" value="UniProtKB-KW"/>
</dbReference>
<dbReference type="PROSITE" id="PS00490">
    <property type="entry name" value="MOLYBDOPTERIN_PROK_2"/>
    <property type="match status" value="1"/>
</dbReference>
<organism evidence="9 10">
    <name type="scientific">Desulfosalsimonas propionicica</name>
    <dbReference type="NCBI Taxonomy" id="332175"/>
    <lineage>
        <taxon>Bacteria</taxon>
        <taxon>Pseudomonadati</taxon>
        <taxon>Thermodesulfobacteriota</taxon>
        <taxon>Desulfobacteria</taxon>
        <taxon>Desulfobacterales</taxon>
        <taxon>Desulfosalsimonadaceae</taxon>
        <taxon>Desulfosalsimonas</taxon>
    </lineage>
</organism>
<evidence type="ECO:0000256" key="4">
    <source>
        <dbReference type="ARBA" id="ARBA00022723"/>
    </source>
</evidence>
<dbReference type="CDD" id="cd02781">
    <property type="entry name" value="MopB_CT_Acetylene-hydratase"/>
    <property type="match status" value="1"/>
</dbReference>
<gene>
    <name evidence="9" type="ORF">HNR65_001388</name>
</gene>
<dbReference type="Gene3D" id="3.40.50.740">
    <property type="match status" value="1"/>
</dbReference>
<dbReference type="InterPro" id="IPR009010">
    <property type="entry name" value="Asp_de-COase-like_dom_sf"/>
</dbReference>
<dbReference type="PANTHER" id="PTHR43742">
    <property type="entry name" value="TRIMETHYLAMINE-N-OXIDE REDUCTASE"/>
    <property type="match status" value="1"/>
</dbReference>
<keyword evidence="6" id="KW-0408">Iron</keyword>
<accession>A0A7W0C8F9</accession>
<dbReference type="Gene3D" id="2.40.40.20">
    <property type="match status" value="1"/>
</dbReference>
<protein>
    <submittedName>
        <fullName evidence="9">Anaerobic selenocysteine-containing dehydrogenase</fullName>
    </submittedName>
</protein>
<dbReference type="Proteomes" id="UP000525298">
    <property type="component" value="Unassembled WGS sequence"/>
</dbReference>
<evidence type="ECO:0000313" key="9">
    <source>
        <dbReference type="EMBL" id="MBA2881062.1"/>
    </source>
</evidence>
<dbReference type="PROSITE" id="PS51669">
    <property type="entry name" value="4FE4S_MOW_BIS_MGD"/>
    <property type="match status" value="1"/>
</dbReference>
<dbReference type="Gene3D" id="3.40.228.10">
    <property type="entry name" value="Dimethylsulfoxide Reductase, domain 2"/>
    <property type="match status" value="1"/>
</dbReference>
<dbReference type="Gene3D" id="2.20.25.90">
    <property type="entry name" value="ADC-like domains"/>
    <property type="match status" value="1"/>
</dbReference>
<dbReference type="Pfam" id="PF00384">
    <property type="entry name" value="Molybdopterin"/>
    <property type="match status" value="1"/>
</dbReference>
<dbReference type="SUPFAM" id="SSF50692">
    <property type="entry name" value="ADC-like"/>
    <property type="match status" value="1"/>
</dbReference>
<sequence length="702" mass="76904">MPAQKSKGFAMDNHEKWHKTHCSRMDHGGCALNVKTKGGKITGITGDPEGFLNQGYSCPKGRAAAEIHESPHRLKTPLIRTGPRGSNQWRKATWPEALDAVARGLDQARQEYGAKSAAFCQGMPKGLEHFALIRLANTFGSPNVVAVQDVCHAPRELTGRHMCGFYPVADVQRRSDLIVLWGSNTRATNEEGIINSQITARIRQGADLMVIDPRKTPLAGQADFHLQLRPGTDCALALGFLHVIIEEGLFDRHFVQNGCTGFDALAAHVKTFDPQWAASVTGVDKAQIISAARAYGRARPACTAWGNAVEQTPQAFDTIRCIVSLMAVCGNLDVPGGNIRAAEPRLLAPGKFVRADLLPDKRTQCLNAAYQTSPMLMTVPPAFFRQAVLYHTPYPVRAAYMQCTNPMLSYADSETTRKALLKLDFLAVADVVMTPTAALADVVLPAATAFEFDDIGHYGLGHGIVLARPKLVDPPGQCRPDLAVINDLGRRLTDPNLWFDDSKQMLESLIAPSGHDWESFVEKGFLTGEQEFRLYEKKGFSTRSGRVELAMDNAETLGAEALPQYRPPADSTDVDYPLLLTSAKSPNYLHSSYRWVKSLRRREPVPQIQIHPDTAQALSITDGSQVRIETRNGAIVQTASVTPEVSPEVVCAVHGWWFLEAGAHRRHSWQASNFNMLTSARTLGRQFGTPAMRAIACRIGAA</sequence>
<dbReference type="AlphaFoldDB" id="A0A7W0C8F9"/>
<dbReference type="Pfam" id="PF04879">
    <property type="entry name" value="Molybdop_Fe4S4"/>
    <property type="match status" value="1"/>
</dbReference>
<evidence type="ECO:0000256" key="1">
    <source>
        <dbReference type="ARBA" id="ARBA00001942"/>
    </source>
</evidence>
<evidence type="ECO:0000256" key="5">
    <source>
        <dbReference type="ARBA" id="ARBA00023002"/>
    </source>
</evidence>
<dbReference type="SMART" id="SM00926">
    <property type="entry name" value="Molybdop_Fe4S4"/>
    <property type="match status" value="1"/>
</dbReference>
<evidence type="ECO:0000256" key="7">
    <source>
        <dbReference type="ARBA" id="ARBA00023014"/>
    </source>
</evidence>
<name>A0A7W0C8F9_9BACT</name>
<dbReference type="InterPro" id="IPR006655">
    <property type="entry name" value="Mopterin_OxRdtase_prok_CS"/>
</dbReference>
<dbReference type="Pfam" id="PF01568">
    <property type="entry name" value="Molydop_binding"/>
    <property type="match status" value="1"/>
</dbReference>
<keyword evidence="3" id="KW-0500">Molybdenum</keyword>
<dbReference type="RefSeq" id="WP_181550720.1">
    <property type="nucleotide sequence ID" value="NZ_JACDUS010000003.1"/>
</dbReference>
<comment type="similarity">
    <text evidence="2">Belongs to the prokaryotic molybdopterin-containing oxidoreductase family.</text>
</comment>
<keyword evidence="7" id="KW-0411">Iron-sulfur</keyword>
<evidence type="ECO:0000259" key="8">
    <source>
        <dbReference type="PROSITE" id="PS51669"/>
    </source>
</evidence>
<keyword evidence="4" id="KW-0479">Metal-binding</keyword>
<keyword evidence="10" id="KW-1185">Reference proteome</keyword>
<comment type="cofactor">
    <cofactor evidence="1">
        <name>Mo-bis(molybdopterin guanine dinucleotide)</name>
        <dbReference type="ChEBI" id="CHEBI:60539"/>
    </cofactor>
</comment>
<dbReference type="GO" id="GO:0016491">
    <property type="term" value="F:oxidoreductase activity"/>
    <property type="evidence" value="ECO:0007669"/>
    <property type="project" value="UniProtKB-KW"/>
</dbReference>
<feature type="domain" description="4Fe-4S Mo/W bis-MGD-type" evidence="8">
    <location>
        <begin position="15"/>
        <end position="72"/>
    </location>
</feature>
<dbReference type="InterPro" id="IPR037949">
    <property type="entry name" value="MopB_CT_Acetylene-hydratase"/>
</dbReference>
<dbReference type="InterPro" id="IPR006657">
    <property type="entry name" value="MoPterin_dinucl-bd_dom"/>
</dbReference>
<dbReference type="GO" id="GO:0051536">
    <property type="term" value="F:iron-sulfur cluster binding"/>
    <property type="evidence" value="ECO:0007669"/>
    <property type="project" value="UniProtKB-KW"/>
</dbReference>
<reference evidence="9 10" key="1">
    <citation type="submission" date="2020-07" db="EMBL/GenBank/DDBJ databases">
        <title>Genomic Encyclopedia of Type Strains, Phase IV (KMG-IV): sequencing the most valuable type-strain genomes for metagenomic binning, comparative biology and taxonomic classification.</title>
        <authorList>
            <person name="Goeker M."/>
        </authorList>
    </citation>
    <scope>NUCLEOTIDE SEQUENCE [LARGE SCALE GENOMIC DNA]</scope>
    <source>
        <strain evidence="9 10">DSM 17721</strain>
    </source>
</reference>
<dbReference type="SUPFAM" id="SSF53706">
    <property type="entry name" value="Formate dehydrogenase/DMSO reductase, domains 1-3"/>
    <property type="match status" value="1"/>
</dbReference>
<evidence type="ECO:0000256" key="6">
    <source>
        <dbReference type="ARBA" id="ARBA00023004"/>
    </source>
</evidence>
<proteinExistence type="inferred from homology"/>
<comment type="caution">
    <text evidence="9">The sequence shown here is derived from an EMBL/GenBank/DDBJ whole genome shotgun (WGS) entry which is preliminary data.</text>
</comment>
<dbReference type="GO" id="GO:0043546">
    <property type="term" value="F:molybdopterin cofactor binding"/>
    <property type="evidence" value="ECO:0007669"/>
    <property type="project" value="InterPro"/>
</dbReference>
<dbReference type="InterPro" id="IPR006963">
    <property type="entry name" value="Mopterin_OxRdtase_4Fe-4S_dom"/>
</dbReference>
<dbReference type="PANTHER" id="PTHR43742:SF6">
    <property type="entry name" value="OXIDOREDUCTASE YYAE-RELATED"/>
    <property type="match status" value="1"/>
</dbReference>
<evidence type="ECO:0000256" key="2">
    <source>
        <dbReference type="ARBA" id="ARBA00010312"/>
    </source>
</evidence>
<evidence type="ECO:0000313" key="10">
    <source>
        <dbReference type="Proteomes" id="UP000525298"/>
    </source>
</evidence>
<keyword evidence="5" id="KW-0560">Oxidoreductase</keyword>
<dbReference type="EMBL" id="JACDUS010000003">
    <property type="protein sequence ID" value="MBA2881062.1"/>
    <property type="molecule type" value="Genomic_DNA"/>
</dbReference>
<dbReference type="InterPro" id="IPR050612">
    <property type="entry name" value="Prok_Mopterin_Oxidored"/>
</dbReference>
<dbReference type="InterPro" id="IPR006656">
    <property type="entry name" value="Mopterin_OxRdtase"/>
</dbReference>
<evidence type="ECO:0000256" key="3">
    <source>
        <dbReference type="ARBA" id="ARBA00022505"/>
    </source>
</evidence>